<dbReference type="Gene3D" id="3.40.50.150">
    <property type="entry name" value="Vaccinia Virus protein VP39"/>
    <property type="match status" value="1"/>
</dbReference>
<dbReference type="AlphaFoldDB" id="A0A1F4UK87"/>
<proteinExistence type="predicted"/>
<dbReference type="EMBL" id="MEUV01000041">
    <property type="protein sequence ID" value="OGC45374.1"/>
    <property type="molecule type" value="Genomic_DNA"/>
</dbReference>
<accession>A0A1F4UK87</accession>
<reference evidence="1 2" key="1">
    <citation type="journal article" date="2016" name="Nat. Commun.">
        <title>Thousands of microbial genomes shed light on interconnected biogeochemical processes in an aquifer system.</title>
        <authorList>
            <person name="Anantharaman K."/>
            <person name="Brown C.T."/>
            <person name="Hug L.A."/>
            <person name="Sharon I."/>
            <person name="Castelle C.J."/>
            <person name="Probst A.J."/>
            <person name="Thomas B.C."/>
            <person name="Singh A."/>
            <person name="Wilkins M.J."/>
            <person name="Karaoz U."/>
            <person name="Brodie E.L."/>
            <person name="Williams K.H."/>
            <person name="Hubbard S.S."/>
            <person name="Banfield J.F."/>
        </authorList>
    </citation>
    <scope>NUCLEOTIDE SEQUENCE [LARGE SCALE GENOMIC DNA]</scope>
</reference>
<dbReference type="InterPro" id="IPR056262">
    <property type="entry name" value="NpmA"/>
</dbReference>
<name>A0A1F4UK87_UNCKA</name>
<evidence type="ECO:0000313" key="1">
    <source>
        <dbReference type="EMBL" id="OGC45374.1"/>
    </source>
</evidence>
<gene>
    <name evidence="1" type="ORF">A2V49_00770</name>
</gene>
<dbReference type="Proteomes" id="UP000178615">
    <property type="component" value="Unassembled WGS sequence"/>
</dbReference>
<dbReference type="CDD" id="cd02440">
    <property type="entry name" value="AdoMet_MTases"/>
    <property type="match status" value="1"/>
</dbReference>
<protein>
    <recommendedName>
        <fullName evidence="3">16S rRNA (Adenine(1408)-N(1))-methyltransferase</fullName>
    </recommendedName>
</protein>
<organism evidence="1 2">
    <name type="scientific">candidate division WWE3 bacterium RBG_19FT_COMBO_34_6</name>
    <dbReference type="NCBI Taxonomy" id="1802612"/>
    <lineage>
        <taxon>Bacteria</taxon>
        <taxon>Katanobacteria</taxon>
    </lineage>
</organism>
<dbReference type="Pfam" id="PF24675">
    <property type="entry name" value="NpmA"/>
    <property type="match status" value="1"/>
</dbReference>
<comment type="caution">
    <text evidence="1">The sequence shown here is derived from an EMBL/GenBank/DDBJ whole genome shotgun (WGS) entry which is preliminary data.</text>
</comment>
<dbReference type="SUPFAM" id="SSF53335">
    <property type="entry name" value="S-adenosyl-L-methionine-dependent methyltransferases"/>
    <property type="match status" value="1"/>
</dbReference>
<sequence length="210" mass="24327">MKIIKGKKILEITDLEFENIIKNFQKVYLDIGTGDGKFVYKNALEEKYILWVGLDPSQKQLEIFSKKINRKKMTNCLLILGSIEILPVELNGKIDKIFVNYPWGSLLQAIIIPSREIIQSFRNLLKPNGILEITFGYAKDHEPSETVRLNLPELSQDIIQKEIIPKYEFENLKLIGFNPNVDSGNSTWAKKLLHGRPRTFYKLSFEKQDI</sequence>
<dbReference type="InterPro" id="IPR029063">
    <property type="entry name" value="SAM-dependent_MTases_sf"/>
</dbReference>
<evidence type="ECO:0000313" key="2">
    <source>
        <dbReference type="Proteomes" id="UP000178615"/>
    </source>
</evidence>
<evidence type="ECO:0008006" key="3">
    <source>
        <dbReference type="Google" id="ProtNLM"/>
    </source>
</evidence>